<sequence>METKFNRCMVVNHTIEDGEHVVRIYPPSSKYEHKIGRWAVSDADTSLEAMWSGFFEAKDACDLFNATGIAVHSTDAEAFAAYCAEVGDE</sequence>
<dbReference type="Proteomes" id="UP001596047">
    <property type="component" value="Unassembled WGS sequence"/>
</dbReference>
<evidence type="ECO:0000313" key="2">
    <source>
        <dbReference type="Proteomes" id="UP001596047"/>
    </source>
</evidence>
<evidence type="ECO:0000313" key="1">
    <source>
        <dbReference type="EMBL" id="MFC5650914.1"/>
    </source>
</evidence>
<keyword evidence="2" id="KW-1185">Reference proteome</keyword>
<organism evidence="1 2">
    <name type="scientific">Paenibacillus solisilvae</name>
    <dbReference type="NCBI Taxonomy" id="2486751"/>
    <lineage>
        <taxon>Bacteria</taxon>
        <taxon>Bacillati</taxon>
        <taxon>Bacillota</taxon>
        <taxon>Bacilli</taxon>
        <taxon>Bacillales</taxon>
        <taxon>Paenibacillaceae</taxon>
        <taxon>Paenibacillus</taxon>
    </lineage>
</organism>
<comment type="caution">
    <text evidence="1">The sequence shown here is derived from an EMBL/GenBank/DDBJ whole genome shotgun (WGS) entry which is preliminary data.</text>
</comment>
<reference evidence="2" key="1">
    <citation type="journal article" date="2019" name="Int. J. Syst. Evol. Microbiol.">
        <title>The Global Catalogue of Microorganisms (GCM) 10K type strain sequencing project: providing services to taxonomists for standard genome sequencing and annotation.</title>
        <authorList>
            <consortium name="The Broad Institute Genomics Platform"/>
            <consortium name="The Broad Institute Genome Sequencing Center for Infectious Disease"/>
            <person name="Wu L."/>
            <person name="Ma J."/>
        </authorList>
    </citation>
    <scope>NUCLEOTIDE SEQUENCE [LARGE SCALE GENOMIC DNA]</scope>
    <source>
        <strain evidence="2">CGMCC 1.3240</strain>
    </source>
</reference>
<accession>A0ABW0W1S3</accession>
<dbReference type="EMBL" id="JBHSOW010000063">
    <property type="protein sequence ID" value="MFC5650914.1"/>
    <property type="molecule type" value="Genomic_DNA"/>
</dbReference>
<name>A0ABW0W1S3_9BACL</name>
<dbReference type="RefSeq" id="WP_379189498.1">
    <property type="nucleotide sequence ID" value="NZ_JBHSOW010000063.1"/>
</dbReference>
<protein>
    <submittedName>
        <fullName evidence="1">Uncharacterized protein</fullName>
    </submittedName>
</protein>
<proteinExistence type="predicted"/>
<gene>
    <name evidence="1" type="ORF">ACFPYJ_17700</name>
</gene>